<evidence type="ECO:0000313" key="4">
    <source>
        <dbReference type="Proteomes" id="UP000647172"/>
    </source>
</evidence>
<feature type="domain" description="PPC" evidence="2">
    <location>
        <begin position="1"/>
        <end position="135"/>
    </location>
</feature>
<feature type="region of interest" description="Disordered" evidence="1">
    <location>
        <begin position="97"/>
        <end position="128"/>
    </location>
</feature>
<evidence type="ECO:0000313" key="3">
    <source>
        <dbReference type="EMBL" id="GIE49599.1"/>
    </source>
</evidence>
<dbReference type="PANTHER" id="PTHR34988:SF1">
    <property type="entry name" value="DNA-BINDING PROTEIN"/>
    <property type="match status" value="1"/>
</dbReference>
<reference evidence="3" key="1">
    <citation type="submission" date="2021-01" db="EMBL/GenBank/DDBJ databases">
        <title>Whole genome shotgun sequence of Actinoplanes nipponensis NBRC 14063.</title>
        <authorList>
            <person name="Komaki H."/>
            <person name="Tamura T."/>
        </authorList>
    </citation>
    <scope>NUCLEOTIDE SEQUENCE</scope>
    <source>
        <strain evidence="3">NBRC 14063</strain>
    </source>
</reference>
<keyword evidence="4" id="KW-1185">Reference proteome</keyword>
<organism evidence="3 4">
    <name type="scientific">Actinoplanes nipponensis</name>
    <dbReference type="NCBI Taxonomy" id="135950"/>
    <lineage>
        <taxon>Bacteria</taxon>
        <taxon>Bacillati</taxon>
        <taxon>Actinomycetota</taxon>
        <taxon>Actinomycetes</taxon>
        <taxon>Micromonosporales</taxon>
        <taxon>Micromonosporaceae</taxon>
        <taxon>Actinoplanes</taxon>
    </lineage>
</organism>
<name>A0A919JMP7_9ACTN</name>
<proteinExistence type="predicted"/>
<sequence>MSTVLVQVSRNQEVIKTIAREASRRGITAASISLIGAVQRATVSVMKKDQPKTDYLREYDQPFELTGTGEITNDGVHVHVTLAGEDLIVAGHLHAGRSRISSSGRTSRRSPIDAPTDQHPSARSAATGVAACSRRSPCHDYNGHCAGSRERLR</sequence>
<dbReference type="InterPro" id="IPR005175">
    <property type="entry name" value="PPC_dom"/>
</dbReference>
<dbReference type="PROSITE" id="PS51742">
    <property type="entry name" value="PPC"/>
    <property type="match status" value="1"/>
</dbReference>
<dbReference type="SUPFAM" id="SSF117856">
    <property type="entry name" value="AF0104/ALDC/Ptd012-like"/>
    <property type="match status" value="1"/>
</dbReference>
<dbReference type="Pfam" id="PF03479">
    <property type="entry name" value="PCC"/>
    <property type="match status" value="1"/>
</dbReference>
<dbReference type="AlphaFoldDB" id="A0A919JMP7"/>
<dbReference type="CDD" id="cd11378">
    <property type="entry name" value="DUF296"/>
    <property type="match status" value="1"/>
</dbReference>
<protein>
    <recommendedName>
        <fullName evidence="2">PPC domain-containing protein</fullName>
    </recommendedName>
</protein>
<dbReference type="PANTHER" id="PTHR34988">
    <property type="entry name" value="PROTEIN, PUTATIVE-RELATED"/>
    <property type="match status" value="1"/>
</dbReference>
<evidence type="ECO:0000256" key="1">
    <source>
        <dbReference type="SAM" id="MobiDB-lite"/>
    </source>
</evidence>
<comment type="caution">
    <text evidence="3">The sequence shown here is derived from an EMBL/GenBank/DDBJ whole genome shotgun (WGS) entry which is preliminary data.</text>
</comment>
<gene>
    <name evidence="3" type="ORF">Ani05nite_31330</name>
</gene>
<evidence type="ECO:0000259" key="2">
    <source>
        <dbReference type="PROSITE" id="PS51742"/>
    </source>
</evidence>
<dbReference type="EMBL" id="BOMQ01000036">
    <property type="protein sequence ID" value="GIE49599.1"/>
    <property type="molecule type" value="Genomic_DNA"/>
</dbReference>
<dbReference type="Proteomes" id="UP000647172">
    <property type="component" value="Unassembled WGS sequence"/>
</dbReference>
<accession>A0A919JMP7</accession>
<dbReference type="Gene3D" id="3.30.1330.80">
    <property type="entry name" value="Hypothetical protein, similar to alpha- acetolactate decarboxylase, domain 2"/>
    <property type="match status" value="1"/>
</dbReference>